<feature type="transmembrane region" description="Helical" evidence="1">
    <location>
        <begin position="248"/>
        <end position="267"/>
    </location>
</feature>
<dbReference type="InterPro" id="IPR049458">
    <property type="entry name" value="EpsG-like"/>
</dbReference>
<feature type="transmembrane region" description="Helical" evidence="1">
    <location>
        <begin position="119"/>
        <end position="139"/>
    </location>
</feature>
<feature type="transmembrane region" description="Helical" evidence="1">
    <location>
        <begin position="5"/>
        <end position="27"/>
    </location>
</feature>
<feature type="transmembrane region" description="Helical" evidence="1">
    <location>
        <begin position="33"/>
        <end position="51"/>
    </location>
</feature>
<feature type="transmembrane region" description="Helical" evidence="1">
    <location>
        <begin position="95"/>
        <end position="113"/>
    </location>
</feature>
<feature type="transmembrane region" description="Helical" evidence="1">
    <location>
        <begin position="279"/>
        <end position="295"/>
    </location>
</feature>
<gene>
    <name evidence="2" type="ORF">NCTC10786_02953</name>
</gene>
<evidence type="ECO:0000313" key="2">
    <source>
        <dbReference type="EMBL" id="SQB29176.1"/>
    </source>
</evidence>
<proteinExistence type="predicted"/>
<evidence type="ECO:0000256" key="1">
    <source>
        <dbReference type="SAM" id="Phobius"/>
    </source>
</evidence>
<protein>
    <recommendedName>
        <fullName evidence="4">EpsG family protein</fullName>
    </recommendedName>
</protein>
<feature type="transmembrane region" description="Helical" evidence="1">
    <location>
        <begin position="301"/>
        <end position="318"/>
    </location>
</feature>
<keyword evidence="1" id="KW-0472">Membrane</keyword>
<feature type="transmembrane region" description="Helical" evidence="1">
    <location>
        <begin position="199"/>
        <end position="220"/>
    </location>
</feature>
<accession>A0A2X2TZH0</accession>
<organism evidence="2 3">
    <name type="scientific">Citrobacter koseri</name>
    <name type="common">Citrobacter diversus</name>
    <dbReference type="NCBI Taxonomy" id="545"/>
    <lineage>
        <taxon>Bacteria</taxon>
        <taxon>Pseudomonadati</taxon>
        <taxon>Pseudomonadota</taxon>
        <taxon>Gammaproteobacteria</taxon>
        <taxon>Enterobacterales</taxon>
        <taxon>Enterobacteriaceae</taxon>
        <taxon>Citrobacter</taxon>
    </lineage>
</organism>
<keyword evidence="1" id="KW-0812">Transmembrane</keyword>
<evidence type="ECO:0000313" key="3">
    <source>
        <dbReference type="Proteomes" id="UP000251584"/>
    </source>
</evidence>
<dbReference type="EMBL" id="UAVY01000004">
    <property type="protein sequence ID" value="SQB29176.1"/>
    <property type="molecule type" value="Genomic_DNA"/>
</dbReference>
<reference evidence="2 3" key="1">
    <citation type="submission" date="2018-06" db="EMBL/GenBank/DDBJ databases">
        <authorList>
            <consortium name="Pathogen Informatics"/>
            <person name="Doyle S."/>
        </authorList>
    </citation>
    <scope>NUCLEOTIDE SEQUENCE [LARGE SCALE GENOMIC DNA]</scope>
    <source>
        <strain evidence="2 3">NCTC10786</strain>
    </source>
</reference>
<dbReference type="Pfam" id="PF14897">
    <property type="entry name" value="EpsG"/>
    <property type="match status" value="1"/>
</dbReference>
<dbReference type="Proteomes" id="UP000251584">
    <property type="component" value="Unassembled WGS sequence"/>
</dbReference>
<feature type="transmembrane region" description="Helical" evidence="1">
    <location>
        <begin position="330"/>
        <end position="350"/>
    </location>
</feature>
<name>A0A2X2TZH0_CITKO</name>
<sequence>MLQVIFSPIGFAAFSVLQIFFVSIISFLKRSKFSFFLLAINITLIGLYLGIANRWGYDSIHYYIPFYEGDTSRKFEPGFTLLVYILRTIGIPSELFPVITILITTWLSFIAILKLTNEYVQTTIIAFCLTSMISFMYLYMGGMRQAISFSFILLSIAYQSRNASIKSFITIIIAISLHFSALIFLVMPIWRRLDFHKKYIIILLSLIFALASEYIVGFVLKALPPGSVFANKIIRAFEYSDRNNEHAIYIYKFLYSSIFVFIPLFLLDKTIKNKSASLILEYALLAYVFSAILFFTKESSIRYLFVVNVFLIPFYIMSIEHVFVKTQRRVILLLIVIIFMLYGVISHNWLSELVTRFI</sequence>
<dbReference type="AlphaFoldDB" id="A0A2X2TZH0"/>
<feature type="transmembrane region" description="Helical" evidence="1">
    <location>
        <begin position="167"/>
        <end position="187"/>
    </location>
</feature>
<dbReference type="RefSeq" id="WP_111925849.1">
    <property type="nucleotide sequence ID" value="NZ_CP136754.1"/>
</dbReference>
<keyword evidence="1" id="KW-1133">Transmembrane helix</keyword>
<evidence type="ECO:0008006" key="4">
    <source>
        <dbReference type="Google" id="ProtNLM"/>
    </source>
</evidence>